<organism evidence="2 4">
    <name type="scientific">Rotaria sordida</name>
    <dbReference type="NCBI Taxonomy" id="392033"/>
    <lineage>
        <taxon>Eukaryota</taxon>
        <taxon>Metazoa</taxon>
        <taxon>Spiralia</taxon>
        <taxon>Gnathifera</taxon>
        <taxon>Rotifera</taxon>
        <taxon>Eurotatoria</taxon>
        <taxon>Bdelloidea</taxon>
        <taxon>Philodinida</taxon>
        <taxon>Philodinidae</taxon>
        <taxon>Rotaria</taxon>
    </lineage>
</organism>
<dbReference type="EMBL" id="CAJNOH010000031">
    <property type="protein sequence ID" value="CAF0784130.1"/>
    <property type="molecule type" value="Genomic_DNA"/>
</dbReference>
<dbReference type="EMBL" id="CAJNOL010000142">
    <property type="protein sequence ID" value="CAF0881414.1"/>
    <property type="molecule type" value="Genomic_DNA"/>
</dbReference>
<evidence type="ECO:0000313" key="3">
    <source>
        <dbReference type="EMBL" id="CAF0881414.1"/>
    </source>
</evidence>
<accession>A0A813Y0W0</accession>
<proteinExistence type="predicted"/>
<evidence type="ECO:0000313" key="1">
    <source>
        <dbReference type="EMBL" id="CAF0784130.1"/>
    </source>
</evidence>
<dbReference type="EMBL" id="CAJNOL010000140">
    <property type="protein sequence ID" value="CAF0879453.1"/>
    <property type="molecule type" value="Genomic_DNA"/>
</dbReference>
<comment type="caution">
    <text evidence="2">The sequence shown here is derived from an EMBL/GenBank/DDBJ whole genome shotgun (WGS) entry which is preliminary data.</text>
</comment>
<gene>
    <name evidence="2" type="ORF">JXQ802_LOCUS8078</name>
    <name evidence="3" type="ORF">JXQ802_LOCUS8172</name>
    <name evidence="1" type="ORF">PYM288_LOCUS3779</name>
</gene>
<reference evidence="2" key="1">
    <citation type="submission" date="2021-02" db="EMBL/GenBank/DDBJ databases">
        <authorList>
            <person name="Nowell W R."/>
        </authorList>
    </citation>
    <scope>NUCLEOTIDE SEQUENCE</scope>
</reference>
<keyword evidence="4" id="KW-1185">Reference proteome</keyword>
<evidence type="ECO:0000313" key="4">
    <source>
        <dbReference type="Proteomes" id="UP000663870"/>
    </source>
</evidence>
<dbReference type="Proteomes" id="UP000663854">
    <property type="component" value="Unassembled WGS sequence"/>
</dbReference>
<name>A0A813Y0W0_9BILA</name>
<dbReference type="AlphaFoldDB" id="A0A813Y0W0"/>
<evidence type="ECO:0000313" key="2">
    <source>
        <dbReference type="EMBL" id="CAF0879453.1"/>
    </source>
</evidence>
<sequence length="116" mass="13839">MKKLTFINRKSQNDKQCGKLDDKNEYLPIIEYPHLSQLNLTEAHDDYIEEFLIDTKTCLPNNLYLSVDYQRLKRVTQHFTSNRTRNNCKKLRCLGLIGKCRIAKYVKEYFPHTKIL</sequence>
<dbReference type="Proteomes" id="UP000663870">
    <property type="component" value="Unassembled WGS sequence"/>
</dbReference>
<protein>
    <submittedName>
        <fullName evidence="2">Uncharacterized protein</fullName>
    </submittedName>
</protein>